<name>A0A0E3BM23_LEPBO</name>
<proteinExistence type="predicted"/>
<gene>
    <name evidence="2" type="ORF">LBBP_02550</name>
</gene>
<reference evidence="2 3" key="1">
    <citation type="journal article" date="2015" name="PLoS Negl. Trop. Dis.">
        <title>Distribution of Plasmids in Distinct Leptospira Pathogenic Species.</title>
        <authorList>
            <person name="Wang Y."/>
            <person name="Zhuang X."/>
            <person name="Zhong Y."/>
            <person name="Zhang C."/>
            <person name="Zhang Y."/>
            <person name="Zeng L."/>
            <person name="Zhu Y."/>
            <person name="He P."/>
            <person name="Dong K."/>
            <person name="Pal U."/>
            <person name="Guo X."/>
            <person name="Qin J."/>
        </authorList>
    </citation>
    <scope>NUCLEOTIDE SEQUENCE [LARGE SCALE GENOMIC DNA]</scope>
    <source>
        <strain evidence="2 3">56604</strain>
    </source>
</reference>
<evidence type="ECO:0000256" key="1">
    <source>
        <dbReference type="SAM" id="Phobius"/>
    </source>
</evidence>
<evidence type="ECO:0000313" key="2">
    <source>
        <dbReference type="EMBL" id="ALO26781.1"/>
    </source>
</evidence>
<sequence length="256" mass="29655">MINPKNSNTSSNLILKFLYTFNIFIIYLSFSLSAENNTPPSETNPNFIESEISKENIASYWETTTDRTFKDWIDDENTEGETKSDFDTAYRSSINLYEIGSEIAKSELKDRVLKWSAGKLNERLMSQKMNHAYHIIKSFQEVSEIIGIGDAILIGAENQEEMNAREYFATHLIVYMDEANDFQYEPLLQKLIPKKITIGGLAFNLANLSASRGKKKEMLKYMKLALHLKMKKSHFRKNIGFEKFWNDPDFLKLVKE</sequence>
<organism evidence="2">
    <name type="scientific">Leptospira borgpetersenii serovar Ballum</name>
    <dbReference type="NCBI Taxonomy" id="280505"/>
    <lineage>
        <taxon>Bacteria</taxon>
        <taxon>Pseudomonadati</taxon>
        <taxon>Spirochaetota</taxon>
        <taxon>Spirochaetia</taxon>
        <taxon>Leptospirales</taxon>
        <taxon>Leptospiraceae</taxon>
        <taxon>Leptospira</taxon>
    </lineage>
</organism>
<dbReference type="Proteomes" id="UP000058857">
    <property type="component" value="Chromosome 1"/>
</dbReference>
<dbReference type="AlphaFoldDB" id="A0A0E3BM23"/>
<feature type="transmembrane region" description="Helical" evidence="1">
    <location>
        <begin position="12"/>
        <end position="30"/>
    </location>
</feature>
<evidence type="ECO:0000313" key="3">
    <source>
        <dbReference type="Proteomes" id="UP000058857"/>
    </source>
</evidence>
<dbReference type="EMBL" id="CP012029">
    <property type="protein sequence ID" value="ALO26781.1"/>
    <property type="molecule type" value="Genomic_DNA"/>
</dbReference>
<dbReference type="PATRIC" id="fig|280505.15.peg.2493"/>
<dbReference type="GeneID" id="61174843"/>
<dbReference type="NCBIfam" id="NF047558">
    <property type="entry name" value="TPR_END_plus"/>
    <property type="match status" value="1"/>
</dbReference>
<protein>
    <submittedName>
        <fullName evidence="2">Uncharacterized protein</fullName>
    </submittedName>
</protein>
<keyword evidence="1" id="KW-0472">Membrane</keyword>
<dbReference type="RefSeq" id="WP_002735365.1">
    <property type="nucleotide sequence ID" value="NZ_CP012029.1"/>
</dbReference>
<keyword evidence="1" id="KW-0812">Transmembrane</keyword>
<keyword evidence="1" id="KW-1133">Transmembrane helix</keyword>
<accession>A0A0E3BM23</accession>